<sequence length="66" mass="7374">MLLHFLTRFVFLILIACTAGMIFTSAALPRGVEIHKDRHLLLNERAPYRSPPPPPFSPQGPGTKHP</sequence>
<evidence type="ECO:0000256" key="3">
    <source>
        <dbReference type="SAM" id="SignalP"/>
    </source>
</evidence>
<name>A0AAV9DJQ1_ACOCL</name>
<gene>
    <name evidence="4" type="ORF">QJS10_CPB13g00735</name>
</gene>
<proteinExistence type="predicted"/>
<dbReference type="EMBL" id="JAUJYO010000013">
    <property type="protein sequence ID" value="KAK1301170.1"/>
    <property type="molecule type" value="Genomic_DNA"/>
</dbReference>
<feature type="region of interest" description="Disordered" evidence="1">
    <location>
        <begin position="43"/>
        <end position="66"/>
    </location>
</feature>
<reference evidence="4" key="1">
    <citation type="journal article" date="2023" name="Nat. Commun.">
        <title>Diploid and tetraploid genomes of Acorus and the evolution of monocots.</title>
        <authorList>
            <person name="Ma L."/>
            <person name="Liu K.W."/>
            <person name="Li Z."/>
            <person name="Hsiao Y.Y."/>
            <person name="Qi Y."/>
            <person name="Fu T."/>
            <person name="Tang G.D."/>
            <person name="Zhang D."/>
            <person name="Sun W.H."/>
            <person name="Liu D.K."/>
            <person name="Li Y."/>
            <person name="Chen G.Z."/>
            <person name="Liu X.D."/>
            <person name="Liao X.Y."/>
            <person name="Jiang Y.T."/>
            <person name="Yu X."/>
            <person name="Hao Y."/>
            <person name="Huang J."/>
            <person name="Zhao X.W."/>
            <person name="Ke S."/>
            <person name="Chen Y.Y."/>
            <person name="Wu W.L."/>
            <person name="Hsu J.L."/>
            <person name="Lin Y.F."/>
            <person name="Huang M.D."/>
            <person name="Li C.Y."/>
            <person name="Huang L."/>
            <person name="Wang Z.W."/>
            <person name="Zhao X."/>
            <person name="Zhong W.Y."/>
            <person name="Peng D.H."/>
            <person name="Ahmad S."/>
            <person name="Lan S."/>
            <person name="Zhang J.S."/>
            <person name="Tsai W.C."/>
            <person name="Van de Peer Y."/>
            <person name="Liu Z.J."/>
        </authorList>
    </citation>
    <scope>NUCLEOTIDE SEQUENCE</scope>
    <source>
        <strain evidence="4">CP</strain>
    </source>
</reference>
<keyword evidence="2" id="KW-1133">Transmembrane helix</keyword>
<accession>A0AAV9DJQ1</accession>
<reference evidence="4" key="2">
    <citation type="submission" date="2023-06" db="EMBL/GenBank/DDBJ databases">
        <authorList>
            <person name="Ma L."/>
            <person name="Liu K.-W."/>
            <person name="Li Z."/>
            <person name="Hsiao Y.-Y."/>
            <person name="Qi Y."/>
            <person name="Fu T."/>
            <person name="Tang G."/>
            <person name="Zhang D."/>
            <person name="Sun W.-H."/>
            <person name="Liu D.-K."/>
            <person name="Li Y."/>
            <person name="Chen G.-Z."/>
            <person name="Liu X.-D."/>
            <person name="Liao X.-Y."/>
            <person name="Jiang Y.-T."/>
            <person name="Yu X."/>
            <person name="Hao Y."/>
            <person name="Huang J."/>
            <person name="Zhao X.-W."/>
            <person name="Ke S."/>
            <person name="Chen Y.-Y."/>
            <person name="Wu W.-L."/>
            <person name="Hsu J.-L."/>
            <person name="Lin Y.-F."/>
            <person name="Huang M.-D."/>
            <person name="Li C.-Y."/>
            <person name="Huang L."/>
            <person name="Wang Z.-W."/>
            <person name="Zhao X."/>
            <person name="Zhong W.-Y."/>
            <person name="Peng D.-H."/>
            <person name="Ahmad S."/>
            <person name="Lan S."/>
            <person name="Zhang J.-S."/>
            <person name="Tsai W.-C."/>
            <person name="Van De Peer Y."/>
            <person name="Liu Z.-J."/>
        </authorList>
    </citation>
    <scope>NUCLEOTIDE SEQUENCE</scope>
    <source>
        <strain evidence="4">CP</strain>
        <tissue evidence="4">Leaves</tissue>
    </source>
</reference>
<feature type="transmembrane region" description="Helical" evidence="2">
    <location>
        <begin position="6"/>
        <end position="28"/>
    </location>
</feature>
<organism evidence="4 5">
    <name type="scientific">Acorus calamus</name>
    <name type="common">Sweet flag</name>
    <dbReference type="NCBI Taxonomy" id="4465"/>
    <lineage>
        <taxon>Eukaryota</taxon>
        <taxon>Viridiplantae</taxon>
        <taxon>Streptophyta</taxon>
        <taxon>Embryophyta</taxon>
        <taxon>Tracheophyta</taxon>
        <taxon>Spermatophyta</taxon>
        <taxon>Magnoliopsida</taxon>
        <taxon>Liliopsida</taxon>
        <taxon>Acoraceae</taxon>
        <taxon>Acorus</taxon>
    </lineage>
</organism>
<dbReference type="Proteomes" id="UP001180020">
    <property type="component" value="Unassembled WGS sequence"/>
</dbReference>
<feature type="chain" id="PRO_5043989971" evidence="3">
    <location>
        <begin position="21"/>
        <end position="66"/>
    </location>
</feature>
<protein>
    <submittedName>
        <fullName evidence="4">Uncharacterized protein</fullName>
    </submittedName>
</protein>
<comment type="caution">
    <text evidence="4">The sequence shown here is derived from an EMBL/GenBank/DDBJ whole genome shotgun (WGS) entry which is preliminary data.</text>
</comment>
<evidence type="ECO:0000256" key="2">
    <source>
        <dbReference type="SAM" id="Phobius"/>
    </source>
</evidence>
<dbReference type="AlphaFoldDB" id="A0AAV9DJQ1"/>
<evidence type="ECO:0000313" key="5">
    <source>
        <dbReference type="Proteomes" id="UP001180020"/>
    </source>
</evidence>
<evidence type="ECO:0000313" key="4">
    <source>
        <dbReference type="EMBL" id="KAK1301170.1"/>
    </source>
</evidence>
<keyword evidence="3" id="KW-0732">Signal</keyword>
<keyword evidence="2" id="KW-0472">Membrane</keyword>
<feature type="compositionally biased region" description="Pro residues" evidence="1">
    <location>
        <begin position="49"/>
        <end position="58"/>
    </location>
</feature>
<keyword evidence="2" id="KW-0812">Transmembrane</keyword>
<feature type="signal peptide" evidence="3">
    <location>
        <begin position="1"/>
        <end position="20"/>
    </location>
</feature>
<keyword evidence="5" id="KW-1185">Reference proteome</keyword>
<evidence type="ECO:0000256" key="1">
    <source>
        <dbReference type="SAM" id="MobiDB-lite"/>
    </source>
</evidence>